<evidence type="ECO:0000256" key="1">
    <source>
        <dbReference type="ARBA" id="ARBA00004651"/>
    </source>
</evidence>
<feature type="transmembrane region" description="Helical" evidence="6">
    <location>
        <begin position="59"/>
        <end position="80"/>
    </location>
</feature>
<dbReference type="AlphaFoldDB" id="A0A2C8ZV72"/>
<name>A0A2C8ZV72_9MICO</name>
<sequence>MSTKVAIAPTGTTEITSSKALQKNFSRAAAPYLMYGVFVALIVFFSLQSPVFFTASNFLNIGQQTALVTIIAVGMTFVIISGEIDLSVGASLALSGVAAALAMESTGGNLLVGVVVGLSVGALIGLVNGLITTGLGIPSFLVTLATLGIARGLALMISQGQPVLIANSDYWNLFNSARVFGIPVPMLWTVFVLLIGVYLLHVSAYGRRVYAVGGNRKAALYSGIMVNRVKIWAFVLTGAAAGFAGLIWTARAQAARPDTGNGMELDVIAAVILGGTNLFGGKGMILGTLVGSLIIGVINNGLTLMGVSSSAQMIVKGAIIIVAVALSTLRRR</sequence>
<feature type="transmembrane region" description="Helical" evidence="6">
    <location>
        <begin position="231"/>
        <end position="250"/>
    </location>
</feature>
<gene>
    <name evidence="7" type="ORF">SAMN06296378_1989</name>
</gene>
<feature type="transmembrane region" description="Helical" evidence="6">
    <location>
        <begin position="29"/>
        <end position="47"/>
    </location>
</feature>
<dbReference type="InterPro" id="IPR001851">
    <property type="entry name" value="ABC_transp_permease"/>
</dbReference>
<feature type="transmembrane region" description="Helical" evidence="6">
    <location>
        <begin position="179"/>
        <end position="200"/>
    </location>
</feature>
<feature type="transmembrane region" description="Helical" evidence="6">
    <location>
        <begin position="137"/>
        <end position="158"/>
    </location>
</feature>
<dbReference type="Pfam" id="PF02653">
    <property type="entry name" value="BPD_transp_2"/>
    <property type="match status" value="1"/>
</dbReference>
<feature type="transmembrane region" description="Helical" evidence="6">
    <location>
        <begin position="271"/>
        <end position="298"/>
    </location>
</feature>
<organism evidence="7 8">
    <name type="scientific">Salinibacterium xinjiangense</name>
    <dbReference type="NCBI Taxonomy" id="386302"/>
    <lineage>
        <taxon>Bacteria</taxon>
        <taxon>Bacillati</taxon>
        <taxon>Actinomycetota</taxon>
        <taxon>Actinomycetes</taxon>
        <taxon>Micrococcales</taxon>
        <taxon>Microbacteriaceae</taxon>
        <taxon>Salinibacterium</taxon>
    </lineage>
</organism>
<protein>
    <submittedName>
        <fullName evidence="7">Monosaccharide ABC transporter membrane protein, CUT2 family</fullName>
    </submittedName>
</protein>
<evidence type="ECO:0000256" key="6">
    <source>
        <dbReference type="SAM" id="Phobius"/>
    </source>
</evidence>
<evidence type="ECO:0000256" key="2">
    <source>
        <dbReference type="ARBA" id="ARBA00022475"/>
    </source>
</evidence>
<feature type="transmembrane region" description="Helical" evidence="6">
    <location>
        <begin position="110"/>
        <end position="131"/>
    </location>
</feature>
<dbReference type="RefSeq" id="WP_097061089.1">
    <property type="nucleotide sequence ID" value="NZ_BMLC01000005.1"/>
</dbReference>
<dbReference type="CDD" id="cd06579">
    <property type="entry name" value="TM_PBP1_transp_AraH_like"/>
    <property type="match status" value="1"/>
</dbReference>
<dbReference type="PANTHER" id="PTHR32196">
    <property type="entry name" value="ABC TRANSPORTER PERMEASE PROTEIN YPHD-RELATED-RELATED"/>
    <property type="match status" value="1"/>
</dbReference>
<keyword evidence="4 6" id="KW-1133">Transmembrane helix</keyword>
<feature type="transmembrane region" description="Helical" evidence="6">
    <location>
        <begin position="310"/>
        <end position="329"/>
    </location>
</feature>
<keyword evidence="3 6" id="KW-0812">Transmembrane</keyword>
<evidence type="ECO:0000256" key="4">
    <source>
        <dbReference type="ARBA" id="ARBA00022989"/>
    </source>
</evidence>
<dbReference type="GO" id="GO:0005886">
    <property type="term" value="C:plasma membrane"/>
    <property type="evidence" value="ECO:0007669"/>
    <property type="project" value="UniProtKB-SubCell"/>
</dbReference>
<keyword evidence="5 6" id="KW-0472">Membrane</keyword>
<dbReference type="Proteomes" id="UP000219440">
    <property type="component" value="Unassembled WGS sequence"/>
</dbReference>
<dbReference type="OrthoDB" id="9808136at2"/>
<comment type="subcellular location">
    <subcellularLocation>
        <location evidence="1">Cell membrane</location>
        <topology evidence="1">Multi-pass membrane protein</topology>
    </subcellularLocation>
</comment>
<keyword evidence="2" id="KW-1003">Cell membrane</keyword>
<keyword evidence="8" id="KW-1185">Reference proteome</keyword>
<dbReference type="GO" id="GO:0022857">
    <property type="term" value="F:transmembrane transporter activity"/>
    <property type="evidence" value="ECO:0007669"/>
    <property type="project" value="InterPro"/>
</dbReference>
<accession>A0A2C8ZV72</accession>
<dbReference type="PANTHER" id="PTHR32196:SF72">
    <property type="entry name" value="RIBOSE IMPORT PERMEASE PROTEIN RBSC"/>
    <property type="match status" value="1"/>
</dbReference>
<evidence type="ECO:0000256" key="3">
    <source>
        <dbReference type="ARBA" id="ARBA00022692"/>
    </source>
</evidence>
<evidence type="ECO:0000313" key="7">
    <source>
        <dbReference type="EMBL" id="SOE69501.1"/>
    </source>
</evidence>
<reference evidence="7 8" key="1">
    <citation type="submission" date="2017-09" db="EMBL/GenBank/DDBJ databases">
        <authorList>
            <person name="Ehlers B."/>
            <person name="Leendertz F.H."/>
        </authorList>
    </citation>
    <scope>NUCLEOTIDE SEQUENCE [LARGE SCALE GENOMIC DNA]</scope>
    <source>
        <strain evidence="7 8">CGMCC 1.05381</strain>
    </source>
</reference>
<proteinExistence type="predicted"/>
<dbReference type="EMBL" id="OCST01000004">
    <property type="protein sequence ID" value="SOE69501.1"/>
    <property type="molecule type" value="Genomic_DNA"/>
</dbReference>
<evidence type="ECO:0000313" key="8">
    <source>
        <dbReference type="Proteomes" id="UP000219440"/>
    </source>
</evidence>
<evidence type="ECO:0000256" key="5">
    <source>
        <dbReference type="ARBA" id="ARBA00023136"/>
    </source>
</evidence>